<organism evidence="1">
    <name type="scientific">Capsaspora owczarzaki</name>
    <dbReference type="NCBI Taxonomy" id="192875"/>
    <lineage>
        <taxon>Eukaryota</taxon>
        <taxon>Filasterea</taxon>
        <taxon>Capsaspora</taxon>
    </lineage>
</organism>
<dbReference type="EMBL" id="KC573038">
    <property type="protein sequence ID" value="AGE93612.1"/>
    <property type="molecule type" value="Genomic_DNA"/>
</dbReference>
<protein>
    <submittedName>
        <fullName evidence="1">Uncharacterized protein</fullName>
    </submittedName>
</protein>
<accession>M1JZJ0</accession>
<gene>
    <name evidence="1" type="primary">orf200</name>
</gene>
<proteinExistence type="predicted"/>
<keyword evidence="1" id="KW-0496">Mitochondrion</keyword>
<reference evidence="1" key="1">
    <citation type="journal article" date="2008" name="Mol. Biol. Evol.">
        <title>A phylogenomic investigation into the origin of metazoa.</title>
        <authorList>
            <person name="Ruiz-Trillo I."/>
            <person name="Roger A.J."/>
            <person name="Burger G."/>
            <person name="Gray M.W."/>
            <person name="Lang B.F."/>
        </authorList>
    </citation>
    <scope>NUCLEOTIDE SEQUENCE</scope>
    <source>
        <strain evidence="1">ATCC 30864</strain>
    </source>
</reference>
<reference evidence="1" key="2">
    <citation type="submission" date="2012-12" db="EMBL/GenBank/DDBJ databases">
        <authorList>
            <person name="Lang B.F."/>
        </authorList>
    </citation>
    <scope>NUCLEOTIDE SEQUENCE</scope>
    <source>
        <strain evidence="1">ATCC 30864</strain>
    </source>
</reference>
<dbReference type="AlphaFoldDB" id="M1JZJ0"/>
<name>M1JZJ0_9EUKA</name>
<evidence type="ECO:0000313" key="1">
    <source>
        <dbReference type="EMBL" id="AGE93612.1"/>
    </source>
</evidence>
<sequence>MKKKINNKNYKLRELIKTNKLSLLIKSNKLSKFNKNFLKLLIKQKLNKSKLKGIKLTKGVQPKIKTRIDLMEQISIINKTSKIIEGLTGKELQIQLGVHQNIKTANIDMELTQLEIVEAVKQVLWFKSKSNSFISKKINNVVNKYMYKKQVMNIPRVLSLNNASKDEMESEQFLSYIFNYPRTERLFLLKLIATLNSKKV</sequence>
<geneLocation type="mitochondrion" evidence="1"/>